<sequence length="71" mass="8042">MARRAAPPHSGPAYIPQTQSQRRTLADPNEKIPRKFQFVDGRRHVCGRYSCGEDVGWDDGACIIVRTRDDD</sequence>
<dbReference type="AlphaFoldDB" id="A0A8H7DJS3"/>
<organism evidence="2 3">
    <name type="scientific">Mycena sanguinolenta</name>
    <dbReference type="NCBI Taxonomy" id="230812"/>
    <lineage>
        <taxon>Eukaryota</taxon>
        <taxon>Fungi</taxon>
        <taxon>Dikarya</taxon>
        <taxon>Basidiomycota</taxon>
        <taxon>Agaricomycotina</taxon>
        <taxon>Agaricomycetes</taxon>
        <taxon>Agaricomycetidae</taxon>
        <taxon>Agaricales</taxon>
        <taxon>Marasmiineae</taxon>
        <taxon>Mycenaceae</taxon>
        <taxon>Mycena</taxon>
    </lineage>
</organism>
<dbReference type="EMBL" id="JACAZH010000001">
    <property type="protein sequence ID" value="KAF7377979.1"/>
    <property type="molecule type" value="Genomic_DNA"/>
</dbReference>
<dbReference type="OrthoDB" id="5514856at2759"/>
<dbReference type="Proteomes" id="UP000623467">
    <property type="component" value="Unassembled WGS sequence"/>
</dbReference>
<reference evidence="2" key="1">
    <citation type="submission" date="2020-05" db="EMBL/GenBank/DDBJ databases">
        <title>Mycena genomes resolve the evolution of fungal bioluminescence.</title>
        <authorList>
            <person name="Tsai I.J."/>
        </authorList>
    </citation>
    <scope>NUCLEOTIDE SEQUENCE</scope>
    <source>
        <strain evidence="2">160909Yilan</strain>
    </source>
</reference>
<evidence type="ECO:0000256" key="1">
    <source>
        <dbReference type="SAM" id="MobiDB-lite"/>
    </source>
</evidence>
<evidence type="ECO:0000313" key="3">
    <source>
        <dbReference type="Proteomes" id="UP000623467"/>
    </source>
</evidence>
<comment type="caution">
    <text evidence="2">The sequence shown here is derived from an EMBL/GenBank/DDBJ whole genome shotgun (WGS) entry which is preliminary data.</text>
</comment>
<feature type="region of interest" description="Disordered" evidence="1">
    <location>
        <begin position="1"/>
        <end position="32"/>
    </location>
</feature>
<proteinExistence type="predicted"/>
<protein>
    <submittedName>
        <fullName evidence="2">Uncharacterized protein</fullName>
    </submittedName>
</protein>
<gene>
    <name evidence="2" type="ORF">MSAN_00221800</name>
</gene>
<keyword evidence="3" id="KW-1185">Reference proteome</keyword>
<name>A0A8H7DJS3_9AGAR</name>
<evidence type="ECO:0000313" key="2">
    <source>
        <dbReference type="EMBL" id="KAF7377979.1"/>
    </source>
</evidence>
<accession>A0A8H7DJS3</accession>